<comment type="caution">
    <text evidence="1">The sequence shown here is derived from an EMBL/GenBank/DDBJ whole genome shotgun (WGS) entry which is preliminary data.</text>
</comment>
<accession>A0A845PVT7</accession>
<dbReference type="RefSeq" id="WP_166518917.1">
    <property type="nucleotide sequence ID" value="NZ_JAAABJ010000364.1"/>
</dbReference>
<dbReference type="Proteomes" id="UP000553459">
    <property type="component" value="Unassembled WGS sequence"/>
</dbReference>
<evidence type="ECO:0000313" key="2">
    <source>
        <dbReference type="Proteomes" id="UP000553459"/>
    </source>
</evidence>
<proteinExistence type="predicted"/>
<dbReference type="AlphaFoldDB" id="A0A845PVT7"/>
<sequence>MPSWSPYAFSFNNPVRYVDRGGRESFDWGRRVNQWEWNDKVTADNYQSMGYDAYSNGKDANSIYKTESGHWVSLSPFGNSWSYASDPNKASAPTDLEGYRAWRDNPNYNPRESKMNRIFRGINSAHISIMQDEGSGAGLMFGGFGRAVKAVEAAEEMTTVGRWMSNLNIQPCQQQGKW</sequence>
<gene>
    <name evidence="1" type="ORF">GNY06_04035</name>
</gene>
<keyword evidence="2" id="KW-1185">Reference proteome</keyword>
<name>A0A845PVT7_9FLAO</name>
<reference evidence="1 2" key="1">
    <citation type="submission" date="2019-11" db="EMBL/GenBank/DDBJ databases">
        <title>Characterization of Elizabethkingia argenteiflava sp. nov., isolated from inner surface of Soybean Pods.</title>
        <authorList>
            <person name="Mo S."/>
        </authorList>
    </citation>
    <scope>NUCLEOTIDE SEQUENCE [LARGE SCALE GENOMIC DNA]</scope>
    <source>
        <strain evidence="1 2">YB22</strain>
    </source>
</reference>
<evidence type="ECO:0008006" key="3">
    <source>
        <dbReference type="Google" id="ProtNLM"/>
    </source>
</evidence>
<dbReference type="EMBL" id="JAAABJ010000364">
    <property type="protein sequence ID" value="NAW50587.1"/>
    <property type="molecule type" value="Genomic_DNA"/>
</dbReference>
<evidence type="ECO:0000313" key="1">
    <source>
        <dbReference type="EMBL" id="NAW50587.1"/>
    </source>
</evidence>
<organism evidence="1 2">
    <name type="scientific">Elizabethkingia argenteiflava</name>
    <dbReference type="NCBI Taxonomy" id="2681556"/>
    <lineage>
        <taxon>Bacteria</taxon>
        <taxon>Pseudomonadati</taxon>
        <taxon>Bacteroidota</taxon>
        <taxon>Flavobacteriia</taxon>
        <taxon>Flavobacteriales</taxon>
        <taxon>Weeksellaceae</taxon>
        <taxon>Elizabethkingia</taxon>
    </lineage>
</organism>
<protein>
    <recommendedName>
        <fullName evidence="3">RHS repeat-associated core domain-containing protein</fullName>
    </recommendedName>
</protein>